<dbReference type="SMART" id="SM00318">
    <property type="entry name" value="SNc"/>
    <property type="match status" value="1"/>
</dbReference>
<keyword evidence="1" id="KW-1133">Transmembrane helix</keyword>
<dbReference type="InterPro" id="IPR035437">
    <property type="entry name" value="SNase_OB-fold_sf"/>
</dbReference>
<reference evidence="3 4" key="1">
    <citation type="submission" date="2019-10" db="EMBL/GenBank/DDBJ databases">
        <title>Draft whole-genome sequence of the purple nonsulfur photosynthetic bacterium Roseospira navarrensis DSM 15114.</title>
        <authorList>
            <person name="Kyndt J.A."/>
            <person name="Meyer T.E."/>
        </authorList>
    </citation>
    <scope>NUCLEOTIDE SEQUENCE [LARGE SCALE GENOMIC DNA]</scope>
    <source>
        <strain evidence="3 4">DSM 15114</strain>
    </source>
</reference>
<dbReference type="OrthoDB" id="9805504at2"/>
<dbReference type="Proteomes" id="UP000434582">
    <property type="component" value="Unassembled WGS sequence"/>
</dbReference>
<dbReference type="EMBL" id="WIVE01000055">
    <property type="protein sequence ID" value="MQX37782.1"/>
    <property type="molecule type" value="Genomic_DNA"/>
</dbReference>
<dbReference type="InterPro" id="IPR016071">
    <property type="entry name" value="Staphylococal_nuclease_OB-fold"/>
</dbReference>
<organism evidence="3 4">
    <name type="scientific">Roseospira navarrensis</name>
    <dbReference type="NCBI Taxonomy" id="140058"/>
    <lineage>
        <taxon>Bacteria</taxon>
        <taxon>Pseudomonadati</taxon>
        <taxon>Pseudomonadota</taxon>
        <taxon>Alphaproteobacteria</taxon>
        <taxon>Rhodospirillales</taxon>
        <taxon>Rhodospirillaceae</taxon>
        <taxon>Roseospira</taxon>
    </lineage>
</organism>
<evidence type="ECO:0000313" key="4">
    <source>
        <dbReference type="Proteomes" id="UP000434582"/>
    </source>
</evidence>
<dbReference type="SUPFAM" id="SSF50199">
    <property type="entry name" value="Staphylococcal nuclease"/>
    <property type="match status" value="1"/>
</dbReference>
<keyword evidence="4" id="KW-1185">Reference proteome</keyword>
<dbReference type="AlphaFoldDB" id="A0A7X1ZG75"/>
<evidence type="ECO:0000313" key="3">
    <source>
        <dbReference type="EMBL" id="MQX37782.1"/>
    </source>
</evidence>
<keyword evidence="1" id="KW-0472">Membrane</keyword>
<keyword evidence="1" id="KW-0812">Transmembrane</keyword>
<accession>A0A7X1ZG75</accession>
<feature type="transmembrane region" description="Helical" evidence="1">
    <location>
        <begin position="7"/>
        <end position="27"/>
    </location>
</feature>
<protein>
    <recommendedName>
        <fullName evidence="2">TNase-like domain-containing protein</fullName>
    </recommendedName>
</protein>
<comment type="caution">
    <text evidence="3">The sequence shown here is derived from an EMBL/GenBank/DDBJ whole genome shotgun (WGS) entry which is preliminary data.</text>
</comment>
<evidence type="ECO:0000259" key="2">
    <source>
        <dbReference type="PROSITE" id="PS50830"/>
    </source>
</evidence>
<dbReference type="RefSeq" id="WP_153345606.1">
    <property type="nucleotide sequence ID" value="NZ_WIVE01000055.1"/>
</dbReference>
<dbReference type="PROSITE" id="PS50830">
    <property type="entry name" value="TNASE_3"/>
    <property type="match status" value="1"/>
</dbReference>
<dbReference type="Gene3D" id="2.40.50.90">
    <property type="match status" value="1"/>
</dbReference>
<proteinExistence type="predicted"/>
<feature type="domain" description="TNase-like" evidence="2">
    <location>
        <begin position="40"/>
        <end position="155"/>
    </location>
</feature>
<sequence length="171" mass="18442">MRTISTPVFLTCVVMAVIFFSLFWAFWPLSKPLPIGPATVLSGDTLVVHERAFRLADIHAPARAQVCRDRNGRPWPCGAEAVATLREAIGDFPVSCAVQGPEQDGAAPARCVVRGEDLGRTMLLEGLAVAIGQPSTEYLGAERTARFLQKGLWDDPDHTDANALARGRDGS</sequence>
<gene>
    <name evidence="3" type="ORF">GHC57_14775</name>
</gene>
<dbReference type="Pfam" id="PF00565">
    <property type="entry name" value="SNase"/>
    <property type="match status" value="1"/>
</dbReference>
<evidence type="ECO:0000256" key="1">
    <source>
        <dbReference type="SAM" id="Phobius"/>
    </source>
</evidence>
<name>A0A7X1ZG75_9PROT</name>